<protein>
    <submittedName>
        <fullName evidence="2">TDP43_N domain-containing protein</fullName>
    </submittedName>
</protein>
<feature type="domain" description="TAR DNA-binding protein 43 N-terminal" evidence="1">
    <location>
        <begin position="4"/>
        <end position="42"/>
    </location>
</feature>
<proteinExistence type="predicted"/>
<name>A0A183DKZ1_9BILA</name>
<evidence type="ECO:0000313" key="2">
    <source>
        <dbReference type="WBParaSite" id="GPUH_0000939301-mRNA-1"/>
    </source>
</evidence>
<dbReference type="WBParaSite" id="GPUH_0000939301-mRNA-1">
    <property type="protein sequence ID" value="GPUH_0000939301-mRNA-1"/>
    <property type="gene ID" value="GPUH_0000939301"/>
</dbReference>
<evidence type="ECO:0000259" key="1">
    <source>
        <dbReference type="Pfam" id="PF18694"/>
    </source>
</evidence>
<reference evidence="2" key="1">
    <citation type="submission" date="2016-06" db="UniProtKB">
        <authorList>
            <consortium name="WormBaseParasite"/>
        </authorList>
    </citation>
    <scope>IDENTIFICATION</scope>
</reference>
<organism evidence="2">
    <name type="scientific">Gongylonema pulchrum</name>
    <dbReference type="NCBI Taxonomy" id="637853"/>
    <lineage>
        <taxon>Eukaryota</taxon>
        <taxon>Metazoa</taxon>
        <taxon>Ecdysozoa</taxon>
        <taxon>Nematoda</taxon>
        <taxon>Chromadorea</taxon>
        <taxon>Rhabditida</taxon>
        <taxon>Spirurina</taxon>
        <taxon>Spiruromorpha</taxon>
        <taxon>Spiruroidea</taxon>
        <taxon>Gongylonematidae</taxon>
        <taxon>Gongylonema</taxon>
    </lineage>
</organism>
<dbReference type="CDD" id="cd19609">
    <property type="entry name" value="NTD_TDP-43"/>
    <property type="match status" value="1"/>
</dbReference>
<dbReference type="InterPro" id="IPR041105">
    <property type="entry name" value="TDP-43_N"/>
</dbReference>
<accession>A0A183DKZ1</accession>
<sequence>LELEPVEVPLEQDGSVLLSAVQSVIPGAHGLYYKDGHSKKALK</sequence>
<dbReference type="AlphaFoldDB" id="A0A183DKZ1"/>
<dbReference type="Pfam" id="PF18694">
    <property type="entry name" value="TDP-43_N"/>
    <property type="match status" value="1"/>
</dbReference>